<dbReference type="AlphaFoldDB" id="A0A8D9AVI1"/>
<reference evidence="1" key="1">
    <citation type="submission" date="2021-05" db="EMBL/GenBank/DDBJ databases">
        <authorList>
            <person name="Alioto T."/>
            <person name="Alioto T."/>
            <person name="Gomez Garrido J."/>
        </authorList>
    </citation>
    <scope>NUCLEOTIDE SEQUENCE</scope>
</reference>
<dbReference type="EMBL" id="HBUF01584902">
    <property type="protein sequence ID" value="CAG6771472.1"/>
    <property type="molecule type" value="Transcribed_RNA"/>
</dbReference>
<organism evidence="1">
    <name type="scientific">Cacopsylla melanoneura</name>
    <dbReference type="NCBI Taxonomy" id="428564"/>
    <lineage>
        <taxon>Eukaryota</taxon>
        <taxon>Metazoa</taxon>
        <taxon>Ecdysozoa</taxon>
        <taxon>Arthropoda</taxon>
        <taxon>Hexapoda</taxon>
        <taxon>Insecta</taxon>
        <taxon>Pterygota</taxon>
        <taxon>Neoptera</taxon>
        <taxon>Paraneoptera</taxon>
        <taxon>Hemiptera</taxon>
        <taxon>Sternorrhyncha</taxon>
        <taxon>Psylloidea</taxon>
        <taxon>Psyllidae</taxon>
        <taxon>Psyllinae</taxon>
        <taxon>Cacopsylla</taxon>
    </lineage>
</organism>
<name>A0A8D9AVI1_9HEMI</name>
<protein>
    <submittedName>
        <fullName evidence="1">Uncharacterized protein</fullName>
    </submittedName>
</protein>
<sequence length="127" mass="14256">MLKSEISLHSAKLICSKEIGKLFTALSVTCVPEQSICFKLAKRFMLKLEMLHPVKISFSKETGKLLTASSVIGVCEQSNSFKFTKLFLMLKFEMFLLLYICTDSRESGKLSTVSSLIDDLEISISFN</sequence>
<accession>A0A8D9AVI1</accession>
<proteinExistence type="predicted"/>
<evidence type="ECO:0000313" key="1">
    <source>
        <dbReference type="EMBL" id="CAG6771472.1"/>
    </source>
</evidence>